<dbReference type="EMBL" id="BPQH01000029">
    <property type="protein sequence ID" value="GJD53382.1"/>
    <property type="molecule type" value="Genomic_DNA"/>
</dbReference>
<feature type="region of interest" description="Disordered" evidence="1">
    <location>
        <begin position="64"/>
        <end position="116"/>
    </location>
</feature>
<keyword evidence="2" id="KW-1133">Transmembrane helix</keyword>
<feature type="compositionally biased region" description="Pro residues" evidence="1">
    <location>
        <begin position="84"/>
        <end position="93"/>
    </location>
</feature>
<reference evidence="4" key="2">
    <citation type="submission" date="2021-08" db="EMBL/GenBank/DDBJ databases">
        <authorList>
            <person name="Tani A."/>
            <person name="Ola A."/>
            <person name="Ogura Y."/>
            <person name="Katsura K."/>
            <person name="Hayashi T."/>
        </authorList>
    </citation>
    <scope>NUCLEOTIDE SEQUENCE</scope>
    <source>
        <strain evidence="4">KCTC 52305</strain>
    </source>
</reference>
<evidence type="ECO:0000259" key="3">
    <source>
        <dbReference type="Pfam" id="PF03979"/>
    </source>
</evidence>
<dbReference type="Proteomes" id="UP001055167">
    <property type="component" value="Unassembled WGS sequence"/>
</dbReference>
<protein>
    <recommendedName>
        <fullName evidence="3">RNA polymerase sigma factor 70 region 1.1 domain-containing protein</fullName>
    </recommendedName>
</protein>
<proteinExistence type="predicted"/>
<evidence type="ECO:0000313" key="4">
    <source>
        <dbReference type="EMBL" id="GJD53382.1"/>
    </source>
</evidence>
<organism evidence="4 5">
    <name type="scientific">Methylobacterium crusticola</name>
    <dbReference type="NCBI Taxonomy" id="1697972"/>
    <lineage>
        <taxon>Bacteria</taxon>
        <taxon>Pseudomonadati</taxon>
        <taxon>Pseudomonadota</taxon>
        <taxon>Alphaproteobacteria</taxon>
        <taxon>Hyphomicrobiales</taxon>
        <taxon>Methylobacteriaceae</taxon>
        <taxon>Methylobacterium</taxon>
    </lineage>
</organism>
<reference evidence="4" key="1">
    <citation type="journal article" date="2021" name="Front. Microbiol.">
        <title>Comprehensive Comparative Genomics and Phenotyping of Methylobacterium Species.</title>
        <authorList>
            <person name="Alessa O."/>
            <person name="Ogura Y."/>
            <person name="Fujitani Y."/>
            <person name="Takami H."/>
            <person name="Hayashi T."/>
            <person name="Sahin N."/>
            <person name="Tani A."/>
        </authorList>
    </citation>
    <scope>NUCLEOTIDE SEQUENCE</scope>
    <source>
        <strain evidence="4">KCTC 52305</strain>
    </source>
</reference>
<name>A0ABQ4R6P2_9HYPH</name>
<sequence>MQDAFDRSTLDRLIDLGRRQGELTSEDLRRALPVARMSPEAIALVLIELEEAGIVVEPDEDLLEPGRALPSLPPGAALRDREPSPPPPPPPRAGAPATPGAAPAAPARPEAPRRAPGAHRAVAAACLVALALALLALLLLRG</sequence>
<evidence type="ECO:0000256" key="1">
    <source>
        <dbReference type="SAM" id="MobiDB-lite"/>
    </source>
</evidence>
<evidence type="ECO:0000313" key="5">
    <source>
        <dbReference type="Proteomes" id="UP001055167"/>
    </source>
</evidence>
<comment type="caution">
    <text evidence="4">The sequence shown here is derived from an EMBL/GenBank/DDBJ whole genome shotgun (WGS) entry which is preliminary data.</text>
</comment>
<keyword evidence="2" id="KW-0812">Transmembrane</keyword>
<dbReference type="Gene3D" id="1.10.220.120">
    <property type="entry name" value="Sigma-70 factor, region 1.1"/>
    <property type="match status" value="1"/>
</dbReference>
<keyword evidence="5" id="KW-1185">Reference proteome</keyword>
<accession>A0ABQ4R6P2</accession>
<evidence type="ECO:0000256" key="2">
    <source>
        <dbReference type="SAM" id="Phobius"/>
    </source>
</evidence>
<feature type="domain" description="RNA polymerase sigma factor 70 region 1.1" evidence="3">
    <location>
        <begin position="7"/>
        <end position="60"/>
    </location>
</feature>
<dbReference type="RefSeq" id="WP_238314158.1">
    <property type="nucleotide sequence ID" value="NZ_BPQH01000029.1"/>
</dbReference>
<gene>
    <name evidence="4" type="ORF">OPKNFCMD_6157</name>
</gene>
<feature type="transmembrane region" description="Helical" evidence="2">
    <location>
        <begin position="121"/>
        <end position="140"/>
    </location>
</feature>
<feature type="compositionally biased region" description="Low complexity" evidence="1">
    <location>
        <begin position="94"/>
        <end position="116"/>
    </location>
</feature>
<dbReference type="Pfam" id="PF03979">
    <property type="entry name" value="Sigma70_r1_1"/>
    <property type="match status" value="1"/>
</dbReference>
<dbReference type="InterPro" id="IPR042189">
    <property type="entry name" value="RNA_pol_sigma_70_r1_1_sf"/>
</dbReference>
<dbReference type="InterPro" id="IPR007127">
    <property type="entry name" value="RNA_pol_sigma_70_r1_1"/>
</dbReference>
<keyword evidence="2" id="KW-0472">Membrane</keyword>